<dbReference type="EMBL" id="JARJCM010000227">
    <property type="protein sequence ID" value="KAJ7021592.1"/>
    <property type="molecule type" value="Genomic_DNA"/>
</dbReference>
<feature type="region of interest" description="Disordered" evidence="6">
    <location>
        <begin position="774"/>
        <end position="838"/>
    </location>
</feature>
<reference evidence="8" key="1">
    <citation type="submission" date="2023-03" db="EMBL/GenBank/DDBJ databases">
        <title>Massive genome expansion in bonnet fungi (Mycena s.s.) driven by repeated elements and novel gene families across ecological guilds.</title>
        <authorList>
            <consortium name="Lawrence Berkeley National Laboratory"/>
            <person name="Harder C.B."/>
            <person name="Miyauchi S."/>
            <person name="Viragh M."/>
            <person name="Kuo A."/>
            <person name="Thoen E."/>
            <person name="Andreopoulos B."/>
            <person name="Lu D."/>
            <person name="Skrede I."/>
            <person name="Drula E."/>
            <person name="Henrissat B."/>
            <person name="Morin E."/>
            <person name="Kohler A."/>
            <person name="Barry K."/>
            <person name="LaButti K."/>
            <person name="Morin E."/>
            <person name="Salamov A."/>
            <person name="Lipzen A."/>
            <person name="Mereny Z."/>
            <person name="Hegedus B."/>
            <person name="Baldrian P."/>
            <person name="Stursova M."/>
            <person name="Weitz H."/>
            <person name="Taylor A."/>
            <person name="Grigoriev I.V."/>
            <person name="Nagy L.G."/>
            <person name="Martin F."/>
            <person name="Kauserud H."/>
        </authorList>
    </citation>
    <scope>NUCLEOTIDE SEQUENCE</scope>
    <source>
        <strain evidence="8">CBHHK200</strain>
    </source>
</reference>
<evidence type="ECO:0000256" key="1">
    <source>
        <dbReference type="ARBA" id="ARBA00005234"/>
    </source>
</evidence>
<dbReference type="GO" id="GO:0070139">
    <property type="term" value="F:SUMO-specific endopeptidase activity"/>
    <property type="evidence" value="ECO:0007669"/>
    <property type="project" value="TreeGrafter"/>
</dbReference>
<protein>
    <recommendedName>
        <fullName evidence="7">Ubiquitin-like protease family profile domain-containing protein</fullName>
    </recommendedName>
</protein>
<feature type="compositionally biased region" description="Low complexity" evidence="6">
    <location>
        <begin position="147"/>
        <end position="162"/>
    </location>
</feature>
<organism evidence="8 9">
    <name type="scientific">Mycena alexandri</name>
    <dbReference type="NCBI Taxonomy" id="1745969"/>
    <lineage>
        <taxon>Eukaryota</taxon>
        <taxon>Fungi</taxon>
        <taxon>Dikarya</taxon>
        <taxon>Basidiomycota</taxon>
        <taxon>Agaricomycotina</taxon>
        <taxon>Agaricomycetes</taxon>
        <taxon>Agaricomycetidae</taxon>
        <taxon>Agaricales</taxon>
        <taxon>Marasmiineae</taxon>
        <taxon>Mycenaceae</taxon>
        <taxon>Mycena</taxon>
    </lineage>
</organism>
<evidence type="ECO:0000256" key="6">
    <source>
        <dbReference type="SAM" id="MobiDB-lite"/>
    </source>
</evidence>
<feature type="compositionally biased region" description="Polar residues" evidence="6">
    <location>
        <begin position="733"/>
        <end position="744"/>
    </location>
</feature>
<evidence type="ECO:0000256" key="5">
    <source>
        <dbReference type="ARBA" id="ARBA00022801"/>
    </source>
</evidence>
<feature type="compositionally biased region" description="Polar residues" evidence="6">
    <location>
        <begin position="43"/>
        <end position="59"/>
    </location>
</feature>
<feature type="compositionally biased region" description="Polar residues" evidence="6">
    <location>
        <begin position="700"/>
        <end position="723"/>
    </location>
</feature>
<evidence type="ECO:0000313" key="8">
    <source>
        <dbReference type="EMBL" id="KAJ7021592.1"/>
    </source>
</evidence>
<keyword evidence="2" id="KW-0597">Phosphoprotein</keyword>
<dbReference type="Proteomes" id="UP001218188">
    <property type="component" value="Unassembled WGS sequence"/>
</dbReference>
<feature type="domain" description="Ubiquitin-like protease family profile" evidence="7">
    <location>
        <begin position="569"/>
        <end position="1003"/>
    </location>
</feature>
<dbReference type="GO" id="GO:0006508">
    <property type="term" value="P:proteolysis"/>
    <property type="evidence" value="ECO:0007669"/>
    <property type="project" value="UniProtKB-KW"/>
</dbReference>
<comment type="caution">
    <text evidence="8">The sequence shown here is derived from an EMBL/GenBank/DDBJ whole genome shotgun (WGS) entry which is preliminary data.</text>
</comment>
<evidence type="ECO:0000256" key="4">
    <source>
        <dbReference type="ARBA" id="ARBA00022786"/>
    </source>
</evidence>
<dbReference type="AlphaFoldDB" id="A0AAD6WQM7"/>
<proteinExistence type="inferred from homology"/>
<dbReference type="GO" id="GO:0016926">
    <property type="term" value="P:protein desumoylation"/>
    <property type="evidence" value="ECO:0007669"/>
    <property type="project" value="TreeGrafter"/>
</dbReference>
<gene>
    <name evidence="8" type="ORF">C8F04DRAFT_1013099</name>
</gene>
<dbReference type="Gene3D" id="3.40.395.10">
    <property type="entry name" value="Adenoviral Proteinase, Chain A"/>
    <property type="match status" value="1"/>
</dbReference>
<feature type="compositionally biased region" description="Acidic residues" evidence="6">
    <location>
        <begin position="1067"/>
        <end position="1079"/>
    </location>
</feature>
<dbReference type="PANTHER" id="PTHR46896">
    <property type="entry name" value="SENTRIN-SPECIFIC PROTEASE"/>
    <property type="match status" value="1"/>
</dbReference>
<keyword evidence="4" id="KW-0833">Ubl conjugation pathway</keyword>
<sequence>MISTEDRSQINHLNGLINPPKNNRDASQGQGSLRFTRPPTKIETPTNASRTPSGGSSNPFAARRMVDDISRGRGNQAAQRTLTRYSGPPPHKKAKHEEQPARSRKKVSQPSGGNSRPGKQGLGNPDNTDVIIIDEDIGVPVFESDPLNLSSTRSQSVSSNQTYRLVDGQHTAHLRQDQARHEIPPLAPETDDSEDPIESYSESAGSSVREKFGGGVVRKKVQAIENKNQSRPLDMESHPRVDLRDMKSVKERMKPKNPPTTSLAITEGPARPNKHPRGAASGNVMLPVKAWYLGRKHFDEPYHIVWINGKLTIRSGGDPKAPAKHTEEIDMGWVAKCVWFVEPGEDYKDKVFVLETFAVDKKKTASRKPLGLQYSSYFKQGSRGRGEGDIIFKFDSESPSWAPEFYELFINWVKSIVAEREKLRGKAGDAKWEAASRMAQLTDSRVQRESGVASEVVPEASRAKTPARTPAIPGFPLVDDFSPPAHIAIGNTAKMRPKNQGGPNAPIEIGSPTRPLPRPLNSKPAESATAGGGHEPVRRSARQSVAPQRPYVDPDEVILVYPPGQTGAVNITNSDVARLAPGEFLNDTLIEFGLKLWLQELEKENPELVKQIHVFSSFFYKKLNKKNAREGYESVQKWTSKFDLFDKKYIVVPINENLHWYLAIIYQPEHTLKPPPPTKSPSTRRKTRQGVEQSPEVEQASPSRPDTSARPPNSKASSVTRRSPTPLDEAPSGSGTLSPNSDTQAEVEVANGLISCSITEDDDAAMADKTEAYETDGEDSLFDGPMDEPMDVDAEPSDAVREPQPAPAGLEEPLNDGGSHTASEEAELEITELEAPQAPEVMDVDARVDPNESMDPLNLFADEEPAPPAPAPTASEPVKPTQFYGHSAKSRGKRKMLSSSPTFDTFPPQQPTQETFPDAYEDEVEVVAADGQPLTYVFTLDSLGTRHPKVVTVLGQYLKFEALEKKGIPMDKSSRPVGKAAHVPHQPNFCDCGIYLLHLAQTFISDPLRYYTLIMTKKGTPSSLDRQVDWNDDQTKVLRQRLTEQISELSREWKKNRAAQIKKAEEETVADSSDDDVDIVETTPAPPPPKSPKVGKALRLR</sequence>
<keyword evidence="5" id="KW-0378">Hydrolase</keyword>
<feature type="region of interest" description="Disordered" evidence="6">
    <location>
        <begin position="1062"/>
        <end position="1101"/>
    </location>
</feature>
<dbReference type="PROSITE" id="PS50600">
    <property type="entry name" value="ULP_PROTEASE"/>
    <property type="match status" value="1"/>
</dbReference>
<feature type="region of interest" description="Disordered" evidence="6">
    <location>
        <begin position="861"/>
        <end position="913"/>
    </location>
</feature>
<dbReference type="InterPro" id="IPR038765">
    <property type="entry name" value="Papain-like_cys_pep_sf"/>
</dbReference>
<feature type="region of interest" description="Disordered" evidence="6">
    <location>
        <begin position="251"/>
        <end position="281"/>
    </location>
</feature>
<feature type="region of interest" description="Disordered" evidence="6">
    <location>
        <begin position="671"/>
        <end position="745"/>
    </location>
</feature>
<dbReference type="PANTHER" id="PTHR46896:SF3">
    <property type="entry name" value="FI06413P-RELATED"/>
    <property type="match status" value="1"/>
</dbReference>
<feature type="compositionally biased region" description="Basic and acidic residues" evidence="6">
    <location>
        <begin position="174"/>
        <end position="183"/>
    </location>
</feature>
<feature type="compositionally biased region" description="Acidic residues" evidence="6">
    <location>
        <begin position="774"/>
        <end position="796"/>
    </location>
</feature>
<dbReference type="GO" id="GO:0005737">
    <property type="term" value="C:cytoplasm"/>
    <property type="evidence" value="ECO:0007669"/>
    <property type="project" value="TreeGrafter"/>
</dbReference>
<feature type="region of interest" description="Disordered" evidence="6">
    <location>
        <begin position="1"/>
        <end position="209"/>
    </location>
</feature>
<feature type="region of interest" description="Disordered" evidence="6">
    <location>
        <begin position="442"/>
        <end position="476"/>
    </location>
</feature>
<dbReference type="Gene3D" id="1.10.418.20">
    <property type="match status" value="1"/>
</dbReference>
<keyword evidence="3" id="KW-0645">Protease</keyword>
<comment type="similarity">
    <text evidence="1">Belongs to the peptidase C48 family.</text>
</comment>
<evidence type="ECO:0000259" key="7">
    <source>
        <dbReference type="PROSITE" id="PS50600"/>
    </source>
</evidence>
<evidence type="ECO:0000313" key="9">
    <source>
        <dbReference type="Proteomes" id="UP001218188"/>
    </source>
</evidence>
<dbReference type="InterPro" id="IPR003653">
    <property type="entry name" value="Peptidase_C48_C"/>
</dbReference>
<accession>A0AAD6WQM7</accession>
<feature type="region of interest" description="Disordered" evidence="6">
    <location>
        <begin position="491"/>
        <end position="548"/>
    </location>
</feature>
<dbReference type="InterPro" id="IPR051947">
    <property type="entry name" value="Sentrin-specific_protease"/>
</dbReference>
<dbReference type="Pfam" id="PF02902">
    <property type="entry name" value="Peptidase_C48"/>
    <property type="match status" value="2"/>
</dbReference>
<evidence type="ECO:0000256" key="3">
    <source>
        <dbReference type="ARBA" id="ARBA00022670"/>
    </source>
</evidence>
<feature type="compositionally biased region" description="Low complexity" evidence="6">
    <location>
        <begin position="901"/>
        <end position="913"/>
    </location>
</feature>
<evidence type="ECO:0000256" key="2">
    <source>
        <dbReference type="ARBA" id="ARBA00022553"/>
    </source>
</evidence>
<dbReference type="SUPFAM" id="SSF54001">
    <property type="entry name" value="Cysteine proteinases"/>
    <property type="match status" value="1"/>
</dbReference>
<dbReference type="GO" id="GO:0005634">
    <property type="term" value="C:nucleus"/>
    <property type="evidence" value="ECO:0007669"/>
    <property type="project" value="TreeGrafter"/>
</dbReference>
<name>A0AAD6WQM7_9AGAR</name>
<keyword evidence="9" id="KW-1185">Reference proteome</keyword>